<evidence type="ECO:0000256" key="7">
    <source>
        <dbReference type="ARBA" id="ARBA00023136"/>
    </source>
</evidence>
<organism evidence="15 16">
    <name type="scientific">Hallella multisaccharivorax DSM 17128</name>
    <dbReference type="NCBI Taxonomy" id="688246"/>
    <lineage>
        <taxon>Bacteria</taxon>
        <taxon>Pseudomonadati</taxon>
        <taxon>Bacteroidota</taxon>
        <taxon>Bacteroidia</taxon>
        <taxon>Bacteroidales</taxon>
        <taxon>Prevotellaceae</taxon>
        <taxon>Hallella</taxon>
    </lineage>
</organism>
<keyword evidence="3 10" id="KW-1134">Transmembrane beta strand</keyword>
<dbReference type="Gene3D" id="2.170.130.10">
    <property type="entry name" value="TonB-dependent receptor, plug domain"/>
    <property type="match status" value="1"/>
</dbReference>
<keyword evidence="9 10" id="KW-0998">Cell outer membrane</keyword>
<keyword evidence="5" id="KW-0732">Signal</keyword>
<dbReference type="PANTHER" id="PTHR30069">
    <property type="entry name" value="TONB-DEPENDENT OUTER MEMBRANE RECEPTOR"/>
    <property type="match status" value="1"/>
</dbReference>
<dbReference type="GO" id="GO:0044718">
    <property type="term" value="P:siderophore transmembrane transport"/>
    <property type="evidence" value="ECO:0007669"/>
    <property type="project" value="TreeGrafter"/>
</dbReference>
<dbReference type="Proteomes" id="UP000002772">
    <property type="component" value="Unassembled WGS sequence"/>
</dbReference>
<gene>
    <name evidence="15" type="ORF">Premu_1728</name>
</gene>
<accession>F8N5G8</accession>
<comment type="subcellular location">
    <subcellularLocation>
        <location evidence="1 10">Cell outer membrane</location>
        <topology evidence="1 10">Multi-pass membrane protein</topology>
    </subcellularLocation>
</comment>
<evidence type="ECO:0000256" key="4">
    <source>
        <dbReference type="ARBA" id="ARBA00022692"/>
    </source>
</evidence>
<keyword evidence="8 15" id="KW-0675">Receptor</keyword>
<keyword evidence="2 10" id="KW-0813">Transport</keyword>
<evidence type="ECO:0000256" key="12">
    <source>
        <dbReference type="SAM" id="Phobius"/>
    </source>
</evidence>
<keyword evidence="16" id="KW-1185">Reference proteome</keyword>
<dbReference type="InterPro" id="IPR037066">
    <property type="entry name" value="Plug_dom_sf"/>
</dbReference>
<evidence type="ECO:0000256" key="6">
    <source>
        <dbReference type="ARBA" id="ARBA00023077"/>
    </source>
</evidence>
<dbReference type="InterPro" id="IPR012910">
    <property type="entry name" value="Plug_dom"/>
</dbReference>
<evidence type="ECO:0000259" key="14">
    <source>
        <dbReference type="Pfam" id="PF07715"/>
    </source>
</evidence>
<dbReference type="HOGENOM" id="CLU_008287_18_5_10"/>
<evidence type="ECO:0000256" key="10">
    <source>
        <dbReference type="PROSITE-ProRule" id="PRU01360"/>
    </source>
</evidence>
<dbReference type="PROSITE" id="PS52016">
    <property type="entry name" value="TONB_DEPENDENT_REC_3"/>
    <property type="match status" value="1"/>
</dbReference>
<evidence type="ECO:0000256" key="11">
    <source>
        <dbReference type="RuleBase" id="RU003357"/>
    </source>
</evidence>
<proteinExistence type="inferred from homology"/>
<dbReference type="STRING" id="688246.Premu_1728"/>
<keyword evidence="6 11" id="KW-0798">TonB box</keyword>
<evidence type="ECO:0000313" key="16">
    <source>
        <dbReference type="Proteomes" id="UP000002772"/>
    </source>
</evidence>
<keyword evidence="4 10" id="KW-0812">Transmembrane</keyword>
<comment type="similarity">
    <text evidence="10 11">Belongs to the TonB-dependent receptor family.</text>
</comment>
<evidence type="ECO:0000256" key="3">
    <source>
        <dbReference type="ARBA" id="ARBA00022452"/>
    </source>
</evidence>
<dbReference type="InterPro" id="IPR000531">
    <property type="entry name" value="Beta-barrel_TonB"/>
</dbReference>
<dbReference type="SUPFAM" id="SSF56935">
    <property type="entry name" value="Porins"/>
    <property type="match status" value="1"/>
</dbReference>
<protein>
    <submittedName>
        <fullName evidence="15">TonB-dependent receptor</fullName>
    </submittedName>
</protein>
<evidence type="ECO:0000256" key="2">
    <source>
        <dbReference type="ARBA" id="ARBA00022448"/>
    </source>
</evidence>
<dbReference type="RefSeq" id="WP_007574501.1">
    <property type="nucleotide sequence ID" value="NZ_BPTS01000002.1"/>
</dbReference>
<feature type="domain" description="TonB-dependent receptor-like beta-barrel" evidence="13">
    <location>
        <begin position="263"/>
        <end position="675"/>
    </location>
</feature>
<evidence type="ECO:0000256" key="5">
    <source>
        <dbReference type="ARBA" id="ARBA00022729"/>
    </source>
</evidence>
<dbReference type="Pfam" id="PF07715">
    <property type="entry name" value="Plug"/>
    <property type="match status" value="1"/>
</dbReference>
<evidence type="ECO:0000259" key="13">
    <source>
        <dbReference type="Pfam" id="PF00593"/>
    </source>
</evidence>
<evidence type="ECO:0000313" key="15">
    <source>
        <dbReference type="EMBL" id="EGN57133.1"/>
    </source>
</evidence>
<dbReference type="PANTHER" id="PTHR30069:SF29">
    <property type="entry name" value="HEMOGLOBIN AND HEMOGLOBIN-HAPTOGLOBIN-BINDING PROTEIN 1-RELATED"/>
    <property type="match status" value="1"/>
</dbReference>
<evidence type="ECO:0000256" key="8">
    <source>
        <dbReference type="ARBA" id="ARBA00023170"/>
    </source>
</evidence>
<dbReference type="AlphaFoldDB" id="F8N5G8"/>
<dbReference type="OrthoDB" id="9758472at2"/>
<reference evidence="16" key="1">
    <citation type="journal article" date="2011" name="Stand. Genomic Sci.">
        <title>Non-contiguous finished genome sequence of the opportunistic oral pathogen Prevotella multisaccharivorax type strain (PPPA20).</title>
        <authorList>
            <person name="Pati A."/>
            <person name="Gronow S."/>
            <person name="Lu M."/>
            <person name="Lapidus A."/>
            <person name="Nolan M."/>
            <person name="Lucas S."/>
            <person name="Hammon N."/>
            <person name="Deshpande S."/>
            <person name="Cheng J.F."/>
            <person name="Tapia R."/>
            <person name="Han C."/>
            <person name="Goodwin L."/>
            <person name="Pitluck S."/>
            <person name="Liolios K."/>
            <person name="Pagani I."/>
            <person name="Mavromatis K."/>
            <person name="Mikhailova N."/>
            <person name="Huntemann M."/>
            <person name="Chen A."/>
            <person name="Palaniappan K."/>
            <person name="Land M."/>
            <person name="Hauser L."/>
            <person name="Detter J.C."/>
            <person name="Brambilla E.M."/>
            <person name="Rohde M."/>
            <person name="Goker M."/>
            <person name="Woyke T."/>
            <person name="Bristow J."/>
            <person name="Eisen J.A."/>
            <person name="Markowitz V."/>
            <person name="Hugenholtz P."/>
            <person name="Kyrpides N.C."/>
            <person name="Klenk H.P."/>
            <person name="Ivanova N."/>
        </authorList>
    </citation>
    <scope>NUCLEOTIDE SEQUENCE [LARGE SCALE GENOMIC DNA]</scope>
    <source>
        <strain evidence="16">DSM 17128</strain>
    </source>
</reference>
<dbReference type="EMBL" id="GL945017">
    <property type="protein sequence ID" value="EGN57133.1"/>
    <property type="molecule type" value="Genomic_DNA"/>
</dbReference>
<dbReference type="GO" id="GO:0009279">
    <property type="term" value="C:cell outer membrane"/>
    <property type="evidence" value="ECO:0007669"/>
    <property type="project" value="UniProtKB-SubCell"/>
</dbReference>
<keyword evidence="7 10" id="KW-0472">Membrane</keyword>
<dbReference type="Pfam" id="PF00593">
    <property type="entry name" value="TonB_dep_Rec_b-barrel"/>
    <property type="match status" value="1"/>
</dbReference>
<dbReference type="GO" id="GO:0015344">
    <property type="term" value="F:siderophore uptake transmembrane transporter activity"/>
    <property type="evidence" value="ECO:0007669"/>
    <property type="project" value="TreeGrafter"/>
</dbReference>
<feature type="transmembrane region" description="Helical" evidence="12">
    <location>
        <begin position="21"/>
        <end position="45"/>
    </location>
</feature>
<dbReference type="InterPro" id="IPR039426">
    <property type="entry name" value="TonB-dep_rcpt-like"/>
</dbReference>
<sequence>MKTTTFNQRNAIVFKHFNRKGYSLFVALGKVVVIGVLAIPTLTYARAGGIATKPATEGADTLSFGEQRLDEVQVMGSRAPLTAMQSAKIVEVISRDDIHRAEAQTINDVLKLATGVDVRQRGGFGVQTDISINGGTFDQITILLNGMPLNSPQTGHNAADFPVSLNDIDHIEVLEGAAARVFGASAFSGAINIVTTPKPAASRPWEGKMSLEGGSFGTFGGNARVAFQKHFQLSTTASPRLASALSAGYTQSDGGTQNADFRHRHAFYQGNYAANVVSINWQAGITSKDYGANTFYSARFPNQYEWTRRYIASADASIRPFLHKDGWLSSLMVIPSVYAHRDIDHYQLIKGSTGAAKGENYHRMDVYGASLNAHVDWPLGKTAVGADIRKEHILSTAYGDLMQKSDWKAVSHSDRVYDHLGNRTNTSLFAEHNVIIGGLTVSAGVLANRNTGLDNDFRFYPGADISFRPNDHWKVYASWNKALRLPTFTDLFTNNSAQQGDRNLKPERNSTFKTGLRFRNRGFSALASAFYSRGRDMIDWVYETPEAKKYHALNIGKLNNMGFSINTKFNLSELFAPQVDTKDSNPQEPWLFTLGYAYIHQKHDTDRTIYRSLYALEYLRHKVVATLTHPIVNRLSASWSLRWQQRMNGYHPYFKLDGKVQYALPHCVLYVKADNLTCHRYYDLGAVRQPGLWVMAGATVTL</sequence>
<dbReference type="Gene3D" id="2.40.170.20">
    <property type="entry name" value="TonB-dependent receptor, beta-barrel domain"/>
    <property type="match status" value="1"/>
</dbReference>
<feature type="domain" description="TonB-dependent receptor plug" evidence="14">
    <location>
        <begin position="84"/>
        <end position="190"/>
    </location>
</feature>
<evidence type="ECO:0000256" key="9">
    <source>
        <dbReference type="ARBA" id="ARBA00023237"/>
    </source>
</evidence>
<keyword evidence="12" id="KW-1133">Transmembrane helix</keyword>
<dbReference type="eggNOG" id="COG4206">
    <property type="taxonomic scope" value="Bacteria"/>
</dbReference>
<name>F8N5G8_9BACT</name>
<evidence type="ECO:0000256" key="1">
    <source>
        <dbReference type="ARBA" id="ARBA00004571"/>
    </source>
</evidence>
<dbReference type="InterPro" id="IPR036942">
    <property type="entry name" value="Beta-barrel_TonB_sf"/>
</dbReference>